<feature type="binding site" evidence="12">
    <location>
        <position position="68"/>
    </location>
    <ligand>
        <name>Zn(2+)</name>
        <dbReference type="ChEBI" id="CHEBI:29105"/>
        <label>1</label>
        <note>catalytic</note>
    </ligand>
</feature>
<evidence type="ECO:0000259" key="13">
    <source>
        <dbReference type="SMART" id="SM00849"/>
    </source>
</evidence>
<keyword evidence="15" id="KW-1185">Reference proteome</keyword>
<feature type="binding site" evidence="12">
    <location>
        <position position="384"/>
    </location>
    <ligand>
        <name>Zn(2+)</name>
        <dbReference type="ChEBI" id="CHEBI:29105"/>
        <label>1</label>
        <note>catalytic</note>
    </ligand>
</feature>
<keyword evidence="8 9" id="KW-0694">RNA-binding</keyword>
<gene>
    <name evidence="9" type="primary">rnj</name>
    <name evidence="14" type="ORF">SAMN05660835_00437</name>
</gene>
<keyword evidence="2 9" id="KW-0540">Nuclease</keyword>
<comment type="cofactor">
    <cofactor evidence="12">
        <name>Zn(2+)</name>
        <dbReference type="ChEBI" id="CHEBI:29105"/>
    </cofactor>
    <text evidence="12">Binds 2 Zn(2+) ions per subunit. It is not clear if Zn(2+) or Mg(2+) is physiologically important.</text>
</comment>
<feature type="active site" description="Proton donor" evidence="10">
    <location>
        <position position="189"/>
    </location>
</feature>
<keyword evidence="12" id="KW-0106">Calcium</keyword>
<sequence length="548" mass="60970">MGINVIPLGGLSEIGLNCTVIEDKSNAILIDAGLMFPEEDMLGVDLVIPDFTYVYDNAARFKALFLTHAHEDHVGAVPYLLEKIKLPVYGTKFTLGILQKKLDEFKINDVDLVEIETKKIYKIGNFKIEPILMTHSIIGGVGFAIETSAGIILHTGDFKIDQTPVDGKPIDLARLAYYGEKGVKLLLSDSTNALNEGFTKSEKKVGEAFYNIFKEVKGRVIVVTFASNIHRVQQIIDVASLTDKKVCIMGKSMVRNTSISKELGFLKDPKNCIIEESQLSDYPDDRLIIVTTGSQGEPMSGLSRIASKEHQKIKVKPTDTFIISAKPIPGNEKAVYRIINTLLKEGAIIYHDRNSQVHVSGHASKDELKILLGVVKPKYFIPIHGEYMMRMAHRDIAIDVGINKENIFMLDNGDVFELNNNVKATKKVPAGRVFVDGKGVGDVEDVVIRDRMQLSTDGFVIVILAFDSSSGELISGPDIITKGLTYEERSKKLINEATSMVKNLVNQCDLNVRMDSLELKKKIRKALNKFLYKKLMRNPMVLPIIMEV</sequence>
<dbReference type="AlphaFoldDB" id="A0A1G6JMU8"/>
<feature type="binding site" evidence="12">
    <location>
        <position position="73"/>
    </location>
    <ligand>
        <name>Zn(2+)</name>
        <dbReference type="ChEBI" id="CHEBI:29105"/>
        <label>1</label>
        <note>catalytic</note>
    </ligand>
</feature>
<evidence type="ECO:0000256" key="2">
    <source>
        <dbReference type="ARBA" id="ARBA00022722"/>
    </source>
</evidence>
<feature type="binding site" evidence="12">
    <location>
        <position position="43"/>
    </location>
    <ligand>
        <name>Ca(2+)</name>
        <dbReference type="ChEBI" id="CHEBI:29108"/>
    </ligand>
</feature>
<evidence type="ECO:0000256" key="9">
    <source>
        <dbReference type="HAMAP-Rule" id="MF_01491"/>
    </source>
</evidence>
<dbReference type="GO" id="GO:0008270">
    <property type="term" value="F:zinc ion binding"/>
    <property type="evidence" value="ECO:0007669"/>
    <property type="project" value="InterPro"/>
</dbReference>
<dbReference type="Pfam" id="PF22505">
    <property type="entry name" value="RNase_J_b_CASP"/>
    <property type="match status" value="1"/>
</dbReference>
<dbReference type="GO" id="GO:0004534">
    <property type="term" value="F:5'-3' RNA exonuclease activity"/>
    <property type="evidence" value="ECO:0007669"/>
    <property type="project" value="UniProtKB-UniRule"/>
</dbReference>
<dbReference type="OrthoDB" id="9770211at2"/>
<dbReference type="Pfam" id="PF17770">
    <property type="entry name" value="RNase_J_C"/>
    <property type="match status" value="1"/>
</dbReference>
<dbReference type="PANTHER" id="PTHR43694:SF1">
    <property type="entry name" value="RIBONUCLEASE J"/>
    <property type="match status" value="1"/>
</dbReference>
<feature type="binding site" evidence="12">
    <location>
        <position position="135"/>
    </location>
    <ligand>
        <name>Zn(2+)</name>
        <dbReference type="ChEBI" id="CHEBI:29105"/>
        <label>1</label>
        <note>catalytic</note>
    </ligand>
</feature>
<dbReference type="Proteomes" id="UP000199411">
    <property type="component" value="Unassembled WGS sequence"/>
</dbReference>
<dbReference type="GO" id="GO:0005737">
    <property type="term" value="C:cytoplasm"/>
    <property type="evidence" value="ECO:0007669"/>
    <property type="project" value="UniProtKB-SubCell"/>
</dbReference>
<feature type="binding site" evidence="9 11">
    <location>
        <begin position="358"/>
        <end position="362"/>
    </location>
    <ligand>
        <name>substrate</name>
    </ligand>
</feature>
<dbReference type="PROSITE" id="PS01292">
    <property type="entry name" value="UPF0036"/>
    <property type="match status" value="1"/>
</dbReference>
<evidence type="ECO:0000256" key="4">
    <source>
        <dbReference type="ARBA" id="ARBA00022759"/>
    </source>
</evidence>
<feature type="binding site" evidence="12">
    <location>
        <position position="157"/>
    </location>
    <ligand>
        <name>Zn(2+)</name>
        <dbReference type="ChEBI" id="CHEBI:29105"/>
        <label>1</label>
        <note>catalytic</note>
    </ligand>
</feature>
<dbReference type="RefSeq" id="WP_092127874.1">
    <property type="nucleotide sequence ID" value="NZ_FMYU01000003.1"/>
</dbReference>
<feature type="binding site" evidence="12">
    <location>
        <position position="45"/>
    </location>
    <ligand>
        <name>Ca(2+)</name>
        <dbReference type="ChEBI" id="CHEBI:29108"/>
    </ligand>
</feature>
<evidence type="ECO:0000256" key="5">
    <source>
        <dbReference type="ARBA" id="ARBA00022801"/>
    </source>
</evidence>
<evidence type="ECO:0000313" key="14">
    <source>
        <dbReference type="EMBL" id="SDC20007.1"/>
    </source>
</evidence>
<feature type="domain" description="Metallo-beta-lactamase" evidence="13">
    <location>
        <begin position="15"/>
        <end position="209"/>
    </location>
</feature>
<dbReference type="Pfam" id="PF07521">
    <property type="entry name" value="RMMBL"/>
    <property type="match status" value="1"/>
</dbReference>
<feature type="binding site" evidence="12">
    <location>
        <position position="70"/>
    </location>
    <ligand>
        <name>Zn(2+)</name>
        <dbReference type="ChEBI" id="CHEBI:29105"/>
        <label>1</label>
        <note>catalytic</note>
    </ligand>
</feature>
<dbReference type="HAMAP" id="MF_01491">
    <property type="entry name" value="RNase_J_bact"/>
    <property type="match status" value="1"/>
</dbReference>
<name>A0A1G6JMU8_9BACT</name>
<dbReference type="PANTHER" id="PTHR43694">
    <property type="entry name" value="RIBONUCLEASE J"/>
    <property type="match status" value="1"/>
</dbReference>
<dbReference type="SUPFAM" id="SSF56281">
    <property type="entry name" value="Metallo-hydrolase/oxidoreductase"/>
    <property type="match status" value="1"/>
</dbReference>
<comment type="function">
    <text evidence="9">An RNase that has 5'-3' exonuclease and possibly endonuclease activity. Involved in maturation of rRNA and in some organisms also mRNA maturation and/or decay.</text>
</comment>
<reference evidence="15" key="1">
    <citation type="submission" date="2016-10" db="EMBL/GenBank/DDBJ databases">
        <authorList>
            <person name="Varghese N."/>
            <person name="Submissions S."/>
        </authorList>
    </citation>
    <scope>NUCLEOTIDE SEQUENCE [LARGE SCALE GENOMIC DNA]</scope>
    <source>
        <strain evidence="15">DSM 8415</strain>
    </source>
</reference>
<dbReference type="NCBIfam" id="TIGR00649">
    <property type="entry name" value="MG423"/>
    <property type="match status" value="1"/>
</dbReference>
<feature type="binding site" evidence="11">
    <location>
        <begin position="226"/>
        <end position="228"/>
    </location>
    <ligand>
        <name>substrate</name>
    </ligand>
</feature>
<feature type="binding site" evidence="12">
    <location>
        <position position="72"/>
    </location>
    <ligand>
        <name>Zn(2+)</name>
        <dbReference type="ChEBI" id="CHEBI:29105"/>
        <label>1</label>
        <note>catalytic</note>
    </ligand>
</feature>
<keyword evidence="9" id="KW-0698">rRNA processing</keyword>
<dbReference type="CDD" id="cd07714">
    <property type="entry name" value="RNaseJ_MBL-fold"/>
    <property type="match status" value="1"/>
</dbReference>
<evidence type="ECO:0000256" key="10">
    <source>
        <dbReference type="PIRSR" id="PIRSR004803-1"/>
    </source>
</evidence>
<dbReference type="EMBL" id="FMYU01000003">
    <property type="protein sequence ID" value="SDC20007.1"/>
    <property type="molecule type" value="Genomic_DNA"/>
</dbReference>
<dbReference type="InterPro" id="IPR030854">
    <property type="entry name" value="RNase_J_bac"/>
</dbReference>
<comment type="subcellular location">
    <subcellularLocation>
        <location evidence="9">Cytoplasm</location>
    </subcellularLocation>
</comment>
<dbReference type="InterPro" id="IPR004613">
    <property type="entry name" value="RNase_J"/>
</dbReference>
<dbReference type="EC" id="3.1.-.-" evidence="9"/>
<dbReference type="InterPro" id="IPR036866">
    <property type="entry name" value="RibonucZ/Hydroxyglut_hydro"/>
</dbReference>
<dbReference type="SMART" id="SM00849">
    <property type="entry name" value="Lactamase_B"/>
    <property type="match status" value="1"/>
</dbReference>
<evidence type="ECO:0000256" key="11">
    <source>
        <dbReference type="PIRSR" id="PIRSR004803-2"/>
    </source>
</evidence>
<feature type="binding site" evidence="12">
    <location>
        <position position="436"/>
    </location>
    <ligand>
        <name>Ca(2+)</name>
        <dbReference type="ChEBI" id="CHEBI:29108"/>
    </ligand>
</feature>
<dbReference type="Pfam" id="PF00753">
    <property type="entry name" value="Lactamase_B"/>
    <property type="match status" value="1"/>
</dbReference>
<dbReference type="InterPro" id="IPR041636">
    <property type="entry name" value="RNase_J_C"/>
</dbReference>
<feature type="active site" description="Proton acceptor" evidence="10">
    <location>
        <position position="362"/>
    </location>
</feature>
<comment type="subunit">
    <text evidence="9">Homodimer, may be a subunit of the RNA degradosome.</text>
</comment>
<proteinExistence type="inferred from homology"/>
<dbReference type="GO" id="GO:0004521">
    <property type="term" value="F:RNA endonuclease activity"/>
    <property type="evidence" value="ECO:0007669"/>
    <property type="project" value="UniProtKB-UniRule"/>
</dbReference>
<comment type="cofactor">
    <cofactor evidence="12">
        <name>Ca(2+)</name>
        <dbReference type="ChEBI" id="CHEBI:29108"/>
    </cofactor>
    <text evidence="12">Binds 1 Ca(2+) cation per subunit. Seen in 1 crystal structure, it is not clear if it is physiologically important.</text>
</comment>
<dbReference type="Gene3D" id="3.60.15.10">
    <property type="entry name" value="Ribonuclease Z/Hydroxyacylglutathione hydrolase-like"/>
    <property type="match status" value="1"/>
</dbReference>
<keyword evidence="6 12" id="KW-0862">Zinc</keyword>
<dbReference type="PIRSF" id="PIRSF004803">
    <property type="entry name" value="RnjA"/>
    <property type="match status" value="1"/>
</dbReference>
<evidence type="ECO:0000256" key="6">
    <source>
        <dbReference type="ARBA" id="ARBA00022833"/>
    </source>
</evidence>
<dbReference type="InterPro" id="IPR001587">
    <property type="entry name" value="RNase_J_CS"/>
</dbReference>
<keyword evidence="7 9" id="KW-0269">Exonuclease</keyword>
<dbReference type="GO" id="GO:0006364">
    <property type="term" value="P:rRNA processing"/>
    <property type="evidence" value="ECO:0007669"/>
    <property type="project" value="UniProtKB-UniRule"/>
</dbReference>
<evidence type="ECO:0000256" key="3">
    <source>
        <dbReference type="ARBA" id="ARBA00022723"/>
    </source>
</evidence>
<dbReference type="InterPro" id="IPR001279">
    <property type="entry name" value="Metallo-B-lactamas"/>
</dbReference>
<keyword evidence="3 12" id="KW-0479">Metal-binding</keyword>
<keyword evidence="4 9" id="KW-0255">Endonuclease</keyword>
<dbReference type="InterPro" id="IPR042173">
    <property type="entry name" value="RNase_J_2"/>
</dbReference>
<evidence type="ECO:0000256" key="8">
    <source>
        <dbReference type="ARBA" id="ARBA00022884"/>
    </source>
</evidence>
<dbReference type="InterPro" id="IPR055132">
    <property type="entry name" value="RNase_J_b_CASP"/>
</dbReference>
<accession>A0A1G6JMU8</accession>
<keyword evidence="1 9" id="KW-0963">Cytoplasm</keyword>
<organism evidence="14 15">
    <name type="scientific">Desulfurella multipotens</name>
    <dbReference type="NCBI Taxonomy" id="79269"/>
    <lineage>
        <taxon>Bacteria</taxon>
        <taxon>Pseudomonadati</taxon>
        <taxon>Campylobacterota</taxon>
        <taxon>Desulfurellia</taxon>
        <taxon>Desulfurellales</taxon>
        <taxon>Desulfurellaceae</taxon>
        <taxon>Desulfurella</taxon>
    </lineage>
</organism>
<evidence type="ECO:0000256" key="1">
    <source>
        <dbReference type="ARBA" id="ARBA00022490"/>
    </source>
</evidence>
<dbReference type="Gene3D" id="3.10.20.580">
    <property type="match status" value="1"/>
</dbReference>
<dbReference type="Gene3D" id="3.40.50.10710">
    <property type="entry name" value="Metallo-hydrolase/oxidoreductase"/>
    <property type="match status" value="1"/>
</dbReference>
<evidence type="ECO:0000256" key="7">
    <source>
        <dbReference type="ARBA" id="ARBA00022839"/>
    </source>
</evidence>
<dbReference type="InterPro" id="IPR011108">
    <property type="entry name" value="RMMBL"/>
</dbReference>
<dbReference type="GO" id="GO:0003723">
    <property type="term" value="F:RNA binding"/>
    <property type="evidence" value="ECO:0007669"/>
    <property type="project" value="UniProtKB-UniRule"/>
</dbReference>
<evidence type="ECO:0000313" key="15">
    <source>
        <dbReference type="Proteomes" id="UP000199411"/>
    </source>
</evidence>
<comment type="similarity">
    <text evidence="9">Belongs to the metallo-beta-lactamase superfamily. RNA-metabolizing metallo-beta-lactamase-like family. Bacterial RNase J subfamily.</text>
</comment>
<keyword evidence="5 9" id="KW-0378">Hydrolase</keyword>
<protein>
    <recommendedName>
        <fullName evidence="9">Ribonuclease J</fullName>
        <shortName evidence="9">RNase J</shortName>
        <ecNumber evidence="9">3.1.-.-</ecNumber>
    </recommendedName>
</protein>
<evidence type="ECO:0000256" key="12">
    <source>
        <dbReference type="PIRSR" id="PIRSR004803-3"/>
    </source>
</evidence>